<protein>
    <submittedName>
        <fullName evidence="2">Outer membrane protein insertion porin family</fullName>
    </submittedName>
</protein>
<evidence type="ECO:0000313" key="2">
    <source>
        <dbReference type="EMBL" id="SNS37442.1"/>
    </source>
</evidence>
<dbReference type="Proteomes" id="UP000198356">
    <property type="component" value="Unassembled WGS sequence"/>
</dbReference>
<gene>
    <name evidence="2" type="ORF">SAMN05421770_101711</name>
</gene>
<reference evidence="2 3" key="1">
    <citation type="submission" date="2017-06" db="EMBL/GenBank/DDBJ databases">
        <authorList>
            <person name="Kim H.J."/>
            <person name="Triplett B.A."/>
        </authorList>
    </citation>
    <scope>NUCLEOTIDE SEQUENCE [LARGE SCALE GENOMIC DNA]</scope>
    <source>
        <strain evidence="2 3">DSM 18704</strain>
    </source>
</reference>
<evidence type="ECO:0000313" key="3">
    <source>
        <dbReference type="Proteomes" id="UP000198356"/>
    </source>
</evidence>
<name>A0A239E0E1_9BACT</name>
<dbReference type="AlphaFoldDB" id="A0A239E0E1"/>
<dbReference type="OrthoDB" id="114882at2"/>
<feature type="chain" id="PRO_5013031733" evidence="1">
    <location>
        <begin position="21"/>
        <end position="414"/>
    </location>
</feature>
<dbReference type="EMBL" id="FZOU01000001">
    <property type="protein sequence ID" value="SNS37442.1"/>
    <property type="molecule type" value="Genomic_DNA"/>
</dbReference>
<organism evidence="2 3">
    <name type="scientific">Granulicella rosea</name>
    <dbReference type="NCBI Taxonomy" id="474952"/>
    <lineage>
        <taxon>Bacteria</taxon>
        <taxon>Pseudomonadati</taxon>
        <taxon>Acidobacteriota</taxon>
        <taxon>Terriglobia</taxon>
        <taxon>Terriglobales</taxon>
        <taxon>Acidobacteriaceae</taxon>
        <taxon>Granulicella</taxon>
    </lineage>
</organism>
<evidence type="ECO:0000256" key="1">
    <source>
        <dbReference type="SAM" id="SignalP"/>
    </source>
</evidence>
<keyword evidence="1" id="KW-0732">Signal</keyword>
<feature type="signal peptide" evidence="1">
    <location>
        <begin position="1"/>
        <end position="20"/>
    </location>
</feature>
<proteinExistence type="predicted"/>
<sequence>MRTLLLAVLSAVLLPAAAAAQSYTPRTITFTGAPAYSSQDLLQATGLTAGKPVSKADIQLALQALDDTGLFANMRYNVSDAALVFTLTPQPDKLMLPANYTNFIVLDTDKITSLVHARVPLFTGKVPNVGNLQQAVQDALTAILKEKGIAAHVDAIQNHDRHGETMAFSIADPPVHMRSLKVDAVSPAAQAEIAKIAATYAGKDFDLSSGPYIQGRLADAYRDLGFLDIAIDPVAYGAPVVTPAAILTDVTTTAREGRLYHLTRFEFPASPIVPAGDFANDAQIKPGGAASRVLLLSTTARVDGEFQKRGYLDAKVTLTEHKDAAAHTIGYTYAAEPGEQYHLEAVHTEGFTPQQQKEFDSRWKMKPGAPYDGEYAEFFMDRNAALFQGYTSKARLEPNRAAHTVIVTYTVTRR</sequence>
<keyword evidence="3" id="KW-1185">Reference proteome</keyword>
<dbReference type="Gene3D" id="3.10.20.310">
    <property type="entry name" value="membrane protein fhac"/>
    <property type="match status" value="1"/>
</dbReference>
<dbReference type="RefSeq" id="WP_142988192.1">
    <property type="nucleotide sequence ID" value="NZ_FZOU01000001.1"/>
</dbReference>
<accession>A0A239E0E1</accession>